<gene>
    <name evidence="1" type="ORF">SEA_TRINA_257</name>
</gene>
<dbReference type="EMBL" id="MF668286">
    <property type="protein sequence ID" value="ASZ75036.1"/>
    <property type="molecule type" value="Genomic_DNA"/>
</dbReference>
<name>A0A2D1A4H2_9CAUD</name>
<evidence type="ECO:0000313" key="2">
    <source>
        <dbReference type="Proteomes" id="UP000231419"/>
    </source>
</evidence>
<dbReference type="Proteomes" id="UP000231419">
    <property type="component" value="Segment"/>
</dbReference>
<protein>
    <submittedName>
        <fullName evidence="1">Uncharacterized protein</fullName>
    </submittedName>
</protein>
<sequence>MKYVYCTLLAVVGIVLGSYVLSGPDEEIKYDYSELLADPVSELAPKEVKPDYNTILLYTRENISYACDKAFFYGQDGEINGKEKHRIVSVVAERFGLTDLDRPAIENFMVHATEMGCSDQAVLLKSDTIDSYTVQRGNRTATFDADTGARK</sequence>
<proteinExistence type="predicted"/>
<evidence type="ECO:0000313" key="1">
    <source>
        <dbReference type="EMBL" id="ASZ75036.1"/>
    </source>
</evidence>
<organism evidence="1 2">
    <name type="scientific">Rhodococcus phage Trina</name>
    <dbReference type="NCBI Taxonomy" id="2027905"/>
    <lineage>
        <taxon>Viruses</taxon>
        <taxon>Duplodnaviria</taxon>
        <taxon>Heunggongvirae</taxon>
        <taxon>Uroviricota</taxon>
        <taxon>Caudoviricetes</taxon>
        <taxon>Trinavirus</taxon>
        <taxon>Trinavirus trina</taxon>
    </lineage>
</organism>
<keyword evidence="2" id="KW-1185">Reference proteome</keyword>
<reference evidence="2" key="1">
    <citation type="submission" date="2017-08" db="EMBL/GenBank/DDBJ databases">
        <authorList>
            <person name="de Groot N.N."/>
        </authorList>
    </citation>
    <scope>NUCLEOTIDE SEQUENCE [LARGE SCALE GENOMIC DNA]</scope>
</reference>
<accession>A0A2D1A4H2</accession>